<dbReference type="EMBL" id="JAPEVG010000247">
    <property type="protein sequence ID" value="KAJ8472755.1"/>
    <property type="molecule type" value="Genomic_DNA"/>
</dbReference>
<evidence type="ECO:0000313" key="4">
    <source>
        <dbReference type="EMBL" id="KAJ8472755.1"/>
    </source>
</evidence>
<keyword evidence="5" id="KW-1185">Reference proteome</keyword>
<dbReference type="PANTHER" id="PTHR48081">
    <property type="entry name" value="AB HYDROLASE SUPERFAMILY PROTEIN C4A8.06C"/>
    <property type="match status" value="1"/>
</dbReference>
<dbReference type="Pfam" id="PF07859">
    <property type="entry name" value="Abhydrolase_3"/>
    <property type="match status" value="1"/>
</dbReference>
<sequence length="404" mass="44921">MGYFAFRHQPLLTLYYLYTAVSLLFVKVPYWAVRYALPSTRPQPWSLGRVILVKCYREVITTLFRTTVAPFCHDAVAVEKAGKADEVGLVWIEPAPELLVVPEIQEAARVNGIEPERRAGYWMGKRGPDGKVGQPAGPDEKVIYGFHGGGFVMGSAHPDFATGYIYRKMFDYAKGYERIFQSDYRISSTDPLPIVGAFPAALVDALAGYKYLVHDLGFKPENIIIMGESAGAALAFNLTRYLSQNDLPGLGRARPRGQLLLSPASDWGFTHEGPGSSFERNWDCDMVHSFFEGFPTKALVGKLPPEAAWENSWISPSSKRLPNPEGIFKGLPPTCIIVGGAEMLVDVVKTLSDRIIADNGEEIVDYYEVPHAAHVPMTHAWHEPESRMGYERCARWLESLESSS</sequence>
<accession>A0AAD7TNW2</accession>
<protein>
    <recommendedName>
        <fullName evidence="3">Alpha/beta hydrolase fold-3 domain-containing protein</fullName>
    </recommendedName>
</protein>
<comment type="caution">
    <text evidence="4">The sequence shown here is derived from an EMBL/GenBank/DDBJ whole genome shotgun (WGS) entry which is preliminary data.</text>
</comment>
<evidence type="ECO:0000259" key="3">
    <source>
        <dbReference type="Pfam" id="PF07859"/>
    </source>
</evidence>
<keyword evidence="1" id="KW-0378">Hydrolase</keyword>
<keyword evidence="2" id="KW-1133">Transmembrane helix</keyword>
<organism evidence="4 5">
    <name type="scientific">Trametes cubensis</name>
    <dbReference type="NCBI Taxonomy" id="1111947"/>
    <lineage>
        <taxon>Eukaryota</taxon>
        <taxon>Fungi</taxon>
        <taxon>Dikarya</taxon>
        <taxon>Basidiomycota</taxon>
        <taxon>Agaricomycotina</taxon>
        <taxon>Agaricomycetes</taxon>
        <taxon>Polyporales</taxon>
        <taxon>Polyporaceae</taxon>
        <taxon>Trametes</taxon>
    </lineage>
</organism>
<dbReference type="InterPro" id="IPR013094">
    <property type="entry name" value="AB_hydrolase_3"/>
</dbReference>
<keyword evidence="2" id="KW-0472">Membrane</keyword>
<gene>
    <name evidence="4" type="ORF">ONZ51_g8312</name>
</gene>
<evidence type="ECO:0000256" key="1">
    <source>
        <dbReference type="ARBA" id="ARBA00022801"/>
    </source>
</evidence>
<dbReference type="PANTHER" id="PTHR48081:SF26">
    <property type="entry name" value="ALPHA_BETA HYDROLASE FOLD-3 DOMAIN-CONTAINING PROTEIN"/>
    <property type="match status" value="1"/>
</dbReference>
<evidence type="ECO:0000256" key="2">
    <source>
        <dbReference type="SAM" id="Phobius"/>
    </source>
</evidence>
<feature type="domain" description="Alpha/beta hydrolase fold-3" evidence="3">
    <location>
        <begin position="146"/>
        <end position="374"/>
    </location>
</feature>
<dbReference type="Proteomes" id="UP001215151">
    <property type="component" value="Unassembled WGS sequence"/>
</dbReference>
<feature type="transmembrane region" description="Helical" evidence="2">
    <location>
        <begin position="12"/>
        <end position="33"/>
    </location>
</feature>
<dbReference type="AlphaFoldDB" id="A0AAD7TNW2"/>
<dbReference type="GO" id="GO:0016787">
    <property type="term" value="F:hydrolase activity"/>
    <property type="evidence" value="ECO:0007669"/>
    <property type="project" value="UniProtKB-KW"/>
</dbReference>
<proteinExistence type="predicted"/>
<dbReference type="InterPro" id="IPR050300">
    <property type="entry name" value="GDXG_lipolytic_enzyme"/>
</dbReference>
<evidence type="ECO:0000313" key="5">
    <source>
        <dbReference type="Proteomes" id="UP001215151"/>
    </source>
</evidence>
<name>A0AAD7TNW2_9APHY</name>
<keyword evidence="2" id="KW-0812">Transmembrane</keyword>
<dbReference type="InterPro" id="IPR029058">
    <property type="entry name" value="AB_hydrolase_fold"/>
</dbReference>
<dbReference type="Gene3D" id="3.40.50.1820">
    <property type="entry name" value="alpha/beta hydrolase"/>
    <property type="match status" value="1"/>
</dbReference>
<reference evidence="4" key="1">
    <citation type="submission" date="2022-11" db="EMBL/GenBank/DDBJ databases">
        <title>Genome Sequence of Cubamyces cubensis.</title>
        <authorList>
            <person name="Buettner E."/>
        </authorList>
    </citation>
    <scope>NUCLEOTIDE SEQUENCE</scope>
    <source>
        <strain evidence="4">MPL-01</strain>
    </source>
</reference>
<dbReference type="SUPFAM" id="SSF53474">
    <property type="entry name" value="alpha/beta-Hydrolases"/>
    <property type="match status" value="1"/>
</dbReference>